<dbReference type="EMBL" id="ABWL02000023">
    <property type="protein sequence ID" value="EFE06453.1"/>
    <property type="molecule type" value="Genomic_DNA"/>
</dbReference>
<comment type="caution">
    <text evidence="1">The sequence shown here is derived from an EMBL/GenBank/DDBJ whole genome shotgun (WGS) entry which is preliminary data.</text>
</comment>
<sequence>MYKNIKLGNNVTIIFRQNFLFMTLKTVAEDDGLSHKTGGIID</sequence>
<dbReference type="HOGENOM" id="CLU_3249267_0_0_6"/>
<protein>
    <submittedName>
        <fullName evidence="1">Uncharacterized protein</fullName>
    </submittedName>
</protein>
<gene>
    <name evidence="1" type="ORF">CIT292_10576</name>
</gene>
<proteinExistence type="predicted"/>
<evidence type="ECO:0000313" key="2">
    <source>
        <dbReference type="Proteomes" id="UP000003880"/>
    </source>
</evidence>
<organism evidence="1 2">
    <name type="scientific">Citrobacter youngae ATCC 29220</name>
    <dbReference type="NCBI Taxonomy" id="500640"/>
    <lineage>
        <taxon>Bacteria</taxon>
        <taxon>Pseudomonadati</taxon>
        <taxon>Pseudomonadota</taxon>
        <taxon>Gammaproteobacteria</taxon>
        <taxon>Enterobacterales</taxon>
        <taxon>Enterobacteriaceae</taxon>
        <taxon>Citrobacter</taxon>
        <taxon>Citrobacter freundii complex</taxon>
    </lineage>
</organism>
<reference evidence="1 2" key="1">
    <citation type="submission" date="2010-02" db="EMBL/GenBank/DDBJ databases">
        <authorList>
            <person name="Weinstock G."/>
            <person name="Sodergren E."/>
            <person name="Clifton S."/>
            <person name="Fulton L."/>
            <person name="Fulton B."/>
            <person name="Courtney L."/>
            <person name="Fronick C."/>
            <person name="Harrison M."/>
            <person name="Strong C."/>
            <person name="Farmer C."/>
            <person name="Delahaunty K."/>
            <person name="Markovic C."/>
            <person name="Hall O."/>
            <person name="Minx P."/>
            <person name="Tomlinson C."/>
            <person name="Mitreva M."/>
            <person name="Nelson J."/>
            <person name="Hou S."/>
            <person name="Wollam A."/>
            <person name="Pepin K.H."/>
            <person name="Johnson M."/>
            <person name="Bhonagiri V."/>
            <person name="Zhang X."/>
            <person name="Suruliraj S."/>
            <person name="Warren W."/>
            <person name="Chinwalla A."/>
            <person name="Mardis E.R."/>
            <person name="Wilson R.K."/>
        </authorList>
    </citation>
    <scope>NUCLEOTIDE SEQUENCE [LARGE SCALE GENOMIC DNA]</scope>
    <source>
        <strain evidence="1 2">ATCC 29220</strain>
    </source>
</reference>
<dbReference type="Proteomes" id="UP000003880">
    <property type="component" value="Unassembled WGS sequence"/>
</dbReference>
<name>D4BJ59_9ENTR</name>
<dbReference type="AlphaFoldDB" id="D4BJ59"/>
<evidence type="ECO:0000313" key="1">
    <source>
        <dbReference type="EMBL" id="EFE06453.1"/>
    </source>
</evidence>
<accession>D4BJ59</accession>